<dbReference type="InterPro" id="IPR003423">
    <property type="entry name" value="OMP_efflux"/>
</dbReference>
<dbReference type="PANTHER" id="PTHR30203:SF24">
    <property type="entry name" value="BLR4935 PROTEIN"/>
    <property type="match status" value="1"/>
</dbReference>
<dbReference type="SUPFAM" id="SSF56954">
    <property type="entry name" value="Outer membrane efflux proteins (OEP)"/>
    <property type="match status" value="1"/>
</dbReference>
<proteinExistence type="inferred from homology"/>
<keyword evidence="6" id="KW-0564">Palmitate</keyword>
<organism evidence="10 11">
    <name type="scientific">Pseudomonas fluorescens</name>
    <dbReference type="NCBI Taxonomy" id="294"/>
    <lineage>
        <taxon>Bacteria</taxon>
        <taxon>Pseudomonadati</taxon>
        <taxon>Pseudomonadota</taxon>
        <taxon>Gammaproteobacteria</taxon>
        <taxon>Pseudomonadales</taxon>
        <taxon>Pseudomonadaceae</taxon>
        <taxon>Pseudomonas</taxon>
    </lineage>
</organism>
<keyword evidence="7" id="KW-0998">Cell outer membrane</keyword>
<dbReference type="PANTHER" id="PTHR30203">
    <property type="entry name" value="OUTER MEMBRANE CATION EFFLUX PROTEIN"/>
    <property type="match status" value="1"/>
</dbReference>
<reference evidence="10 11" key="1">
    <citation type="submission" date="2018-07" db="EMBL/GenBank/DDBJ databases">
        <title>Draft Genome Sequence of Pseudomonas fluorescens AHK-1 associated with canker disease of kiwifruit.</title>
        <authorList>
            <person name="Wu Z."/>
        </authorList>
    </citation>
    <scope>NUCLEOTIDE SEQUENCE [LARGE SCALE GENOMIC DNA]</scope>
    <source>
        <strain evidence="10 11">AHK-1</strain>
    </source>
</reference>
<gene>
    <name evidence="10" type="ORF">DL347_09815</name>
</gene>
<evidence type="ECO:0000256" key="1">
    <source>
        <dbReference type="ARBA" id="ARBA00004442"/>
    </source>
</evidence>
<evidence type="ECO:0000256" key="9">
    <source>
        <dbReference type="SAM" id="SignalP"/>
    </source>
</evidence>
<evidence type="ECO:0000256" key="6">
    <source>
        <dbReference type="ARBA" id="ARBA00023139"/>
    </source>
</evidence>
<dbReference type="GO" id="GO:0016020">
    <property type="term" value="C:membrane"/>
    <property type="evidence" value="ECO:0007669"/>
    <property type="project" value="UniProtKB-SubCell"/>
</dbReference>
<dbReference type="AlphaFoldDB" id="A0A7Z6MXV7"/>
<feature type="chain" id="PRO_5031169896" evidence="9">
    <location>
        <begin position="24"/>
        <end position="406"/>
    </location>
</feature>
<keyword evidence="5" id="KW-0472">Membrane</keyword>
<dbReference type="GO" id="GO:0015562">
    <property type="term" value="F:efflux transmembrane transporter activity"/>
    <property type="evidence" value="ECO:0007669"/>
    <property type="project" value="InterPro"/>
</dbReference>
<dbReference type="RefSeq" id="WP_115486540.1">
    <property type="nucleotide sequence ID" value="NZ_QRBA01000005.1"/>
</dbReference>
<evidence type="ECO:0000256" key="4">
    <source>
        <dbReference type="ARBA" id="ARBA00022692"/>
    </source>
</evidence>
<evidence type="ECO:0000256" key="7">
    <source>
        <dbReference type="ARBA" id="ARBA00023237"/>
    </source>
</evidence>
<dbReference type="EMBL" id="QRBA01000005">
    <property type="protein sequence ID" value="RDS91015.1"/>
    <property type="molecule type" value="Genomic_DNA"/>
</dbReference>
<evidence type="ECO:0000256" key="2">
    <source>
        <dbReference type="ARBA" id="ARBA00007613"/>
    </source>
</evidence>
<evidence type="ECO:0000313" key="11">
    <source>
        <dbReference type="Proteomes" id="UP000255541"/>
    </source>
</evidence>
<dbReference type="Proteomes" id="UP000255541">
    <property type="component" value="Unassembled WGS sequence"/>
</dbReference>
<feature type="signal peptide" evidence="9">
    <location>
        <begin position="1"/>
        <end position="23"/>
    </location>
</feature>
<evidence type="ECO:0000313" key="10">
    <source>
        <dbReference type="EMBL" id="RDS91015.1"/>
    </source>
</evidence>
<keyword evidence="3" id="KW-1134">Transmembrane beta strand</keyword>
<dbReference type="InterPro" id="IPR010131">
    <property type="entry name" value="MdtP/NodT-like"/>
</dbReference>
<keyword evidence="9" id="KW-0732">Signal</keyword>
<comment type="similarity">
    <text evidence="2">Belongs to the outer membrane factor (OMF) (TC 1.B.17) family.</text>
</comment>
<keyword evidence="4" id="KW-0812">Transmembrane</keyword>
<keyword evidence="8" id="KW-0449">Lipoprotein</keyword>
<sequence length="406" mass="44080">MAISVRKLLGATLLWGAASVAQAQTLTLDTALQTAFANNPDLAAAQWDIEIAAGGRQQAGLIPNPVASWDAEDTRRDTRTTTLKLSQTLELGGKRGARIDVATRAQDAAALALEQRRNTLRAEVIDGYYGALRAQERLDLAQRSLALAERGLVVANGRVTAGKSSPVEAMRAQVQLSEIRLELNRAQMGLTDAYRRLAASTGSAATDFRAVTTPSHPTPPLPSAAHLLARLEQTAELRLAELQIVQNEASVGLEKAQRIPDLDVSIGSQYDASVRERVNLVGVSMPIPLFNRNQGNVLAATRRVDQARDLRNAAELRLRTETRQALDLWQAANSEVRAFNQQILPAAQGAVDSATRGFEMGKFSFLDVLDAQRTLIAARTQYLAATAQATDAWLRIERIYGDLARF</sequence>
<evidence type="ECO:0000256" key="3">
    <source>
        <dbReference type="ARBA" id="ARBA00022452"/>
    </source>
</evidence>
<evidence type="ECO:0000256" key="8">
    <source>
        <dbReference type="ARBA" id="ARBA00023288"/>
    </source>
</evidence>
<dbReference type="Pfam" id="PF02321">
    <property type="entry name" value="OEP"/>
    <property type="match status" value="2"/>
</dbReference>
<comment type="subcellular location">
    <subcellularLocation>
        <location evidence="1">Cell outer membrane</location>
    </subcellularLocation>
</comment>
<evidence type="ECO:0000256" key="5">
    <source>
        <dbReference type="ARBA" id="ARBA00023136"/>
    </source>
</evidence>
<comment type="caution">
    <text evidence="10">The sequence shown here is derived from an EMBL/GenBank/DDBJ whole genome shotgun (WGS) entry which is preliminary data.</text>
</comment>
<dbReference type="Gene3D" id="1.20.1600.10">
    <property type="entry name" value="Outer membrane efflux proteins (OEP)"/>
    <property type="match status" value="1"/>
</dbReference>
<name>A0A7Z6MXV7_PSEFL</name>
<accession>A0A7Z6MXV7</accession>
<protein>
    <submittedName>
        <fullName evidence="10">TolC family protein</fullName>
    </submittedName>
</protein>